<dbReference type="KEGG" id="nve:5517270"/>
<dbReference type="Pfam" id="PF00041">
    <property type="entry name" value="fn3"/>
    <property type="match status" value="1"/>
</dbReference>
<sequence length="246" mass="27286">MFTQSVSCYNISDKPVISRSLSKSNTSSWVEHTVSLHCYVSGSPPPVITWYNPASHVTSVPGGSVLTVTTRSEQDYGSYTCRAVNSVGSHEHVISVIQWTPPGKPESISMNRDPPERPVSTVTLRWSTPLWNGGLPPIDYKVEVGTVPVREGITSTLVVITGLKEDARYTVKIYARNIVGFGLPLTAEIRTRRGTPLVPHVNETQVTNQIVRITWDNPEDTQLLNTPSTREPVPAMRLRIGQRWLK</sequence>
<dbReference type="InterPro" id="IPR003599">
    <property type="entry name" value="Ig_sub"/>
</dbReference>
<dbReference type="SUPFAM" id="SSF49265">
    <property type="entry name" value="Fibronectin type III"/>
    <property type="match status" value="1"/>
</dbReference>
<organism evidence="4 5">
    <name type="scientific">Nematostella vectensis</name>
    <name type="common">Starlet sea anemone</name>
    <dbReference type="NCBI Taxonomy" id="45351"/>
    <lineage>
        <taxon>Eukaryota</taxon>
        <taxon>Metazoa</taxon>
        <taxon>Cnidaria</taxon>
        <taxon>Anthozoa</taxon>
        <taxon>Hexacorallia</taxon>
        <taxon>Actiniaria</taxon>
        <taxon>Edwardsiidae</taxon>
        <taxon>Nematostella</taxon>
    </lineage>
</organism>
<feature type="domain" description="Fibronectin type-III" evidence="3">
    <location>
        <begin position="101"/>
        <end position="198"/>
    </location>
</feature>
<evidence type="ECO:0000313" key="4">
    <source>
        <dbReference type="EMBL" id="EDO45224.1"/>
    </source>
</evidence>
<dbReference type="SMART" id="SM00408">
    <property type="entry name" value="IGc2"/>
    <property type="match status" value="1"/>
</dbReference>
<dbReference type="InterPro" id="IPR003598">
    <property type="entry name" value="Ig_sub2"/>
</dbReference>
<keyword evidence="5" id="KW-1185">Reference proteome</keyword>
<dbReference type="Proteomes" id="UP000001593">
    <property type="component" value="Unassembled WGS sequence"/>
</dbReference>
<dbReference type="InterPro" id="IPR003961">
    <property type="entry name" value="FN3_dom"/>
</dbReference>
<dbReference type="PROSITE" id="PS50835">
    <property type="entry name" value="IG_LIKE"/>
    <property type="match status" value="1"/>
</dbReference>
<evidence type="ECO:0000259" key="2">
    <source>
        <dbReference type="PROSITE" id="PS50835"/>
    </source>
</evidence>
<dbReference type="EMBL" id="DS469537">
    <property type="protein sequence ID" value="EDO45224.1"/>
    <property type="molecule type" value="Genomic_DNA"/>
</dbReference>
<dbReference type="eggNOG" id="KOG3510">
    <property type="taxonomic scope" value="Eukaryota"/>
</dbReference>
<feature type="domain" description="Ig-like" evidence="2">
    <location>
        <begin position="15"/>
        <end position="95"/>
    </location>
</feature>
<dbReference type="CDD" id="cd00096">
    <property type="entry name" value="Ig"/>
    <property type="match status" value="1"/>
</dbReference>
<dbReference type="InterPro" id="IPR036116">
    <property type="entry name" value="FN3_sf"/>
</dbReference>
<dbReference type="SMART" id="SM00409">
    <property type="entry name" value="IG"/>
    <property type="match status" value="1"/>
</dbReference>
<dbReference type="HOGENOM" id="CLU_1130244_0_0_1"/>
<dbReference type="PANTHER" id="PTHR14340">
    <property type="entry name" value="MICROFIBRIL-ASSOCIATED GLYCOPROTEIN 3"/>
    <property type="match status" value="1"/>
</dbReference>
<dbReference type="InterPro" id="IPR007110">
    <property type="entry name" value="Ig-like_dom"/>
</dbReference>
<dbReference type="CDD" id="cd00063">
    <property type="entry name" value="FN3"/>
    <property type="match status" value="1"/>
</dbReference>
<dbReference type="FunFam" id="2.60.40.10:FF:000950">
    <property type="entry name" value="Intercellular adhesion molecule 5"/>
    <property type="match status" value="1"/>
</dbReference>
<protein>
    <submittedName>
        <fullName evidence="4">Uncharacterized protein</fullName>
    </submittedName>
</protein>
<dbReference type="Pfam" id="PF13927">
    <property type="entry name" value="Ig_3"/>
    <property type="match status" value="1"/>
</dbReference>
<dbReference type="InterPro" id="IPR013783">
    <property type="entry name" value="Ig-like_fold"/>
</dbReference>
<gene>
    <name evidence="4" type="ORF">NEMVEDRAFT_v1g201938</name>
</gene>
<keyword evidence="1" id="KW-0393">Immunoglobulin domain</keyword>
<reference evidence="4 5" key="1">
    <citation type="journal article" date="2007" name="Science">
        <title>Sea anemone genome reveals ancestral eumetazoan gene repertoire and genomic organization.</title>
        <authorList>
            <person name="Putnam N.H."/>
            <person name="Srivastava M."/>
            <person name="Hellsten U."/>
            <person name="Dirks B."/>
            <person name="Chapman J."/>
            <person name="Salamov A."/>
            <person name="Terry A."/>
            <person name="Shapiro H."/>
            <person name="Lindquist E."/>
            <person name="Kapitonov V.V."/>
            <person name="Jurka J."/>
            <person name="Genikhovich G."/>
            <person name="Grigoriev I.V."/>
            <person name="Lucas S.M."/>
            <person name="Steele R.E."/>
            <person name="Finnerty J.R."/>
            <person name="Technau U."/>
            <person name="Martindale M.Q."/>
            <person name="Rokhsar D.S."/>
        </authorList>
    </citation>
    <scope>NUCLEOTIDE SEQUENCE [LARGE SCALE GENOMIC DNA]</scope>
    <source>
        <strain evidence="5">CH2 X CH6</strain>
    </source>
</reference>
<name>A7RTJ3_NEMVE</name>
<dbReference type="AlphaFoldDB" id="A7RTJ3"/>
<dbReference type="PANTHER" id="PTHR14340:SF9">
    <property type="entry name" value="FIBRONECTIN TYPE-III DOMAIN-CONTAINING PROTEIN"/>
    <property type="match status" value="1"/>
</dbReference>
<evidence type="ECO:0000313" key="5">
    <source>
        <dbReference type="Proteomes" id="UP000001593"/>
    </source>
</evidence>
<dbReference type="InterPro" id="IPR036179">
    <property type="entry name" value="Ig-like_dom_sf"/>
</dbReference>
<dbReference type="SUPFAM" id="SSF48726">
    <property type="entry name" value="Immunoglobulin"/>
    <property type="match status" value="1"/>
</dbReference>
<accession>A7RTJ3</accession>
<dbReference type="STRING" id="45351.A7RTJ3"/>
<dbReference type="InParanoid" id="A7RTJ3"/>
<dbReference type="SMART" id="SM00060">
    <property type="entry name" value="FN3"/>
    <property type="match status" value="1"/>
</dbReference>
<dbReference type="OrthoDB" id="5981765at2759"/>
<dbReference type="Gene3D" id="2.60.40.10">
    <property type="entry name" value="Immunoglobulins"/>
    <property type="match status" value="2"/>
</dbReference>
<evidence type="ECO:0000259" key="3">
    <source>
        <dbReference type="PROSITE" id="PS50853"/>
    </source>
</evidence>
<evidence type="ECO:0000256" key="1">
    <source>
        <dbReference type="ARBA" id="ARBA00023319"/>
    </source>
</evidence>
<proteinExistence type="predicted"/>
<dbReference type="PROSITE" id="PS50853">
    <property type="entry name" value="FN3"/>
    <property type="match status" value="1"/>
</dbReference>